<reference evidence="1 2" key="1">
    <citation type="submission" date="2024-09" db="EMBL/GenBank/DDBJ databases">
        <authorList>
            <person name="Sun Q."/>
            <person name="Mori K."/>
        </authorList>
    </citation>
    <scope>NUCLEOTIDE SEQUENCE [LARGE SCALE GENOMIC DNA]</scope>
    <source>
        <strain evidence="1 2">JCM 4414</strain>
    </source>
</reference>
<evidence type="ECO:0008006" key="3">
    <source>
        <dbReference type="Google" id="ProtNLM"/>
    </source>
</evidence>
<sequence>MDRRPGSRHRVDLIANLIRLDGTWQQLQPDLRAASPLNPAP</sequence>
<gene>
    <name evidence="1" type="ORF">ACFFTP_22035</name>
</gene>
<keyword evidence="2" id="KW-1185">Reference proteome</keyword>
<evidence type="ECO:0000313" key="1">
    <source>
        <dbReference type="EMBL" id="MFB9556859.1"/>
    </source>
</evidence>
<protein>
    <recommendedName>
        <fullName evidence="3">Transposase</fullName>
    </recommendedName>
</protein>
<name>A0ABV5QV35_9ACTN</name>
<organism evidence="1 2">
    <name type="scientific">Streptomyces roseoviridis</name>
    <dbReference type="NCBI Taxonomy" id="67361"/>
    <lineage>
        <taxon>Bacteria</taxon>
        <taxon>Bacillati</taxon>
        <taxon>Actinomycetota</taxon>
        <taxon>Actinomycetes</taxon>
        <taxon>Kitasatosporales</taxon>
        <taxon>Streptomycetaceae</taxon>
        <taxon>Streptomyces</taxon>
    </lineage>
</organism>
<comment type="caution">
    <text evidence="1">The sequence shown here is derived from an EMBL/GenBank/DDBJ whole genome shotgun (WGS) entry which is preliminary data.</text>
</comment>
<dbReference type="RefSeq" id="WP_345484695.1">
    <property type="nucleotide sequence ID" value="NZ_BAAAWU010000001.1"/>
</dbReference>
<proteinExistence type="predicted"/>
<evidence type="ECO:0000313" key="2">
    <source>
        <dbReference type="Proteomes" id="UP001589716"/>
    </source>
</evidence>
<dbReference type="EMBL" id="JBHMCT010000013">
    <property type="protein sequence ID" value="MFB9556859.1"/>
    <property type="molecule type" value="Genomic_DNA"/>
</dbReference>
<dbReference type="Proteomes" id="UP001589716">
    <property type="component" value="Unassembled WGS sequence"/>
</dbReference>
<accession>A0ABV5QV35</accession>